<dbReference type="SUPFAM" id="SSF53807">
    <property type="entry name" value="Helical backbone' metal receptor"/>
    <property type="match status" value="1"/>
</dbReference>
<evidence type="ECO:0000256" key="4">
    <source>
        <dbReference type="SAM" id="MobiDB-lite"/>
    </source>
</evidence>
<evidence type="ECO:0000256" key="2">
    <source>
        <dbReference type="ARBA" id="ARBA00022448"/>
    </source>
</evidence>
<gene>
    <name evidence="6" type="ORF">RI138_08845</name>
</gene>
<dbReference type="InterPro" id="IPR050492">
    <property type="entry name" value="Bact_metal-bind_prot9"/>
</dbReference>
<evidence type="ECO:0000313" key="6">
    <source>
        <dbReference type="EMBL" id="WNF26935.1"/>
    </source>
</evidence>
<organism evidence="6 7">
    <name type="scientific">Streptomyces durocortorensis</name>
    <dbReference type="NCBI Taxonomy" id="2811104"/>
    <lineage>
        <taxon>Bacteria</taxon>
        <taxon>Bacillati</taxon>
        <taxon>Actinomycetota</taxon>
        <taxon>Actinomycetes</taxon>
        <taxon>Kitasatosporales</taxon>
        <taxon>Streptomycetaceae</taxon>
        <taxon>Streptomyces</taxon>
    </lineage>
</organism>
<evidence type="ECO:0000313" key="7">
    <source>
        <dbReference type="Proteomes" id="UP001303236"/>
    </source>
</evidence>
<feature type="region of interest" description="Disordered" evidence="4">
    <location>
        <begin position="131"/>
        <end position="185"/>
    </location>
</feature>
<evidence type="ECO:0000256" key="1">
    <source>
        <dbReference type="ARBA" id="ARBA00011028"/>
    </source>
</evidence>
<dbReference type="Gene3D" id="3.40.50.1980">
    <property type="entry name" value="Nitrogenase molybdenum iron protein domain"/>
    <property type="match status" value="3"/>
</dbReference>
<dbReference type="EMBL" id="CP134500">
    <property type="protein sequence ID" value="WNF26935.1"/>
    <property type="molecule type" value="Genomic_DNA"/>
</dbReference>
<protein>
    <submittedName>
        <fullName evidence="6">Metal ABC transporter substrate-binding protein</fullName>
    </submittedName>
</protein>
<keyword evidence="2" id="KW-0813">Transport</keyword>
<feature type="signal peptide" evidence="5">
    <location>
        <begin position="1"/>
        <end position="31"/>
    </location>
</feature>
<comment type="similarity">
    <text evidence="1">Belongs to the bacterial solute-binding protein 9 family.</text>
</comment>
<dbReference type="Pfam" id="PF01297">
    <property type="entry name" value="ZnuA"/>
    <property type="match status" value="1"/>
</dbReference>
<dbReference type="PROSITE" id="PS51257">
    <property type="entry name" value="PROKAR_LIPOPROTEIN"/>
    <property type="match status" value="1"/>
</dbReference>
<dbReference type="PANTHER" id="PTHR42953:SF3">
    <property type="entry name" value="HIGH-AFFINITY ZINC UPTAKE SYSTEM PROTEIN ZNUA"/>
    <property type="match status" value="1"/>
</dbReference>
<keyword evidence="7" id="KW-1185">Reference proteome</keyword>
<proteinExistence type="inferred from homology"/>
<evidence type="ECO:0000256" key="3">
    <source>
        <dbReference type="ARBA" id="ARBA00022729"/>
    </source>
</evidence>
<keyword evidence="3 5" id="KW-0732">Signal</keyword>
<reference evidence="6 7" key="1">
    <citation type="submission" date="2023-09" db="EMBL/GenBank/DDBJ databases">
        <title>Genome completion map analysis of the actinomycetes C11-1.</title>
        <authorList>
            <person name="Qin P."/>
            <person name="Guan P."/>
        </authorList>
    </citation>
    <scope>NUCLEOTIDE SEQUENCE [LARGE SCALE GENOMIC DNA]</scope>
    <source>
        <strain evidence="6 7">C11-1</strain>
    </source>
</reference>
<dbReference type="PANTHER" id="PTHR42953">
    <property type="entry name" value="HIGH-AFFINITY ZINC UPTAKE SYSTEM PROTEIN ZNUA-RELATED"/>
    <property type="match status" value="1"/>
</dbReference>
<feature type="chain" id="PRO_5045348187" evidence="5">
    <location>
        <begin position="32"/>
        <end position="352"/>
    </location>
</feature>
<feature type="compositionally biased region" description="Basic and acidic residues" evidence="4">
    <location>
        <begin position="134"/>
        <end position="182"/>
    </location>
</feature>
<accession>A0ABY9VWC9</accession>
<sequence>MNVRRLIPTTAVAGAVVLGLTALSACSTSDAADGGSGGSGDKLKVTASFYPMQFLAERIGGEHVAVTSLTKPGVEPHDLELTPRQIGSISDSDYVLYLKGIQPVVDDAIKQSGVKNTVDAATLTALENHGAEVGGHDHGHEGEEEHGHEDEHGHEEDHGHEEEAHEEHSEGDGHNHGEEGGDPHVWLDPVKYAEVAKGVGKSLEKADPDHAADYRKNTEALVTELNQLNAAYETGLKNTATKTFITTHSAFGYLAERYGLTQQGIAGIDPEAEPTPARIQELHTIAEKEKATTVFFETLASDKTAKTLAKDTGLKTDVLDPLEGITKKSKGADYFEVMQSNLTALKKALGAK</sequence>
<dbReference type="Proteomes" id="UP001303236">
    <property type="component" value="Chromosome"/>
</dbReference>
<evidence type="ECO:0000256" key="5">
    <source>
        <dbReference type="SAM" id="SignalP"/>
    </source>
</evidence>
<name>A0ABY9VWC9_9ACTN</name>
<dbReference type="InterPro" id="IPR006127">
    <property type="entry name" value="ZnuA-like"/>
</dbReference>